<name>A0A1X7JPN7_9BACT</name>
<protein>
    <recommendedName>
        <fullName evidence="4">DUF4468 domain-containing protein</fullName>
    </recommendedName>
</protein>
<sequence>MRYYLILSVIFYLLVPKNQAFAQRNYQDGYVVTNRNDTIYGRLRDRTPETSVQIFKMVKMKGFWFFEKKYRPNDIISYRIQDRTYESLWFYNRIRWFTSTHISAPGQGEKVFMRLTYKGKLKLYWDEFRDLDGGYEVQVPYFKKVDSEEMVRVTQGIFGFKKKRLAEFFVDCPDLVERLYDGFFDGPDELAEFYDSHCY</sequence>
<feature type="chain" id="PRO_5012281819" description="DUF4468 domain-containing protein" evidence="1">
    <location>
        <begin position="23"/>
        <end position="199"/>
    </location>
</feature>
<dbReference type="RefSeq" id="WP_085516756.1">
    <property type="nucleotide sequence ID" value="NZ_FXAW01000003.1"/>
</dbReference>
<gene>
    <name evidence="2" type="ORF">SAMN05661096_01842</name>
</gene>
<dbReference type="Proteomes" id="UP000193804">
    <property type="component" value="Unassembled WGS sequence"/>
</dbReference>
<evidence type="ECO:0000313" key="2">
    <source>
        <dbReference type="EMBL" id="SMG29459.1"/>
    </source>
</evidence>
<organism evidence="2 3">
    <name type="scientific">Marivirga sericea</name>
    <dbReference type="NCBI Taxonomy" id="1028"/>
    <lineage>
        <taxon>Bacteria</taxon>
        <taxon>Pseudomonadati</taxon>
        <taxon>Bacteroidota</taxon>
        <taxon>Cytophagia</taxon>
        <taxon>Cytophagales</taxon>
        <taxon>Marivirgaceae</taxon>
        <taxon>Marivirga</taxon>
    </lineage>
</organism>
<dbReference type="AlphaFoldDB" id="A0A1X7JPN7"/>
<proteinExistence type="predicted"/>
<keyword evidence="1" id="KW-0732">Signal</keyword>
<dbReference type="OrthoDB" id="1179464at2"/>
<evidence type="ECO:0000313" key="3">
    <source>
        <dbReference type="Proteomes" id="UP000193804"/>
    </source>
</evidence>
<keyword evidence="3" id="KW-1185">Reference proteome</keyword>
<accession>A0A1X7JPN7</accession>
<evidence type="ECO:0000256" key="1">
    <source>
        <dbReference type="SAM" id="SignalP"/>
    </source>
</evidence>
<dbReference type="EMBL" id="FXAW01000003">
    <property type="protein sequence ID" value="SMG29459.1"/>
    <property type="molecule type" value="Genomic_DNA"/>
</dbReference>
<reference evidence="3" key="1">
    <citation type="submission" date="2017-04" db="EMBL/GenBank/DDBJ databases">
        <authorList>
            <person name="Varghese N."/>
            <person name="Submissions S."/>
        </authorList>
    </citation>
    <scope>NUCLEOTIDE SEQUENCE [LARGE SCALE GENOMIC DNA]</scope>
    <source>
        <strain evidence="3">DSM 4125</strain>
    </source>
</reference>
<evidence type="ECO:0008006" key="4">
    <source>
        <dbReference type="Google" id="ProtNLM"/>
    </source>
</evidence>
<feature type="signal peptide" evidence="1">
    <location>
        <begin position="1"/>
        <end position="22"/>
    </location>
</feature>